<organism evidence="1 2">
    <name type="scientific">Nostocoides veronense</name>
    <dbReference type="NCBI Taxonomy" id="330836"/>
    <lineage>
        <taxon>Bacteria</taxon>
        <taxon>Bacillati</taxon>
        <taxon>Actinomycetota</taxon>
        <taxon>Actinomycetes</taxon>
        <taxon>Micrococcales</taxon>
        <taxon>Intrasporangiaceae</taxon>
        <taxon>Nostocoides</taxon>
    </lineage>
</organism>
<name>A0ABN2LDI0_9MICO</name>
<evidence type="ECO:0000313" key="2">
    <source>
        <dbReference type="Proteomes" id="UP001499938"/>
    </source>
</evidence>
<evidence type="ECO:0000313" key="1">
    <source>
        <dbReference type="EMBL" id="GAA1784484.1"/>
    </source>
</evidence>
<comment type="caution">
    <text evidence="1">The sequence shown here is derived from an EMBL/GenBank/DDBJ whole genome shotgun (WGS) entry which is preliminary data.</text>
</comment>
<keyword evidence="2" id="KW-1185">Reference proteome</keyword>
<gene>
    <name evidence="1" type="ORF">GCM10009811_07240</name>
</gene>
<proteinExistence type="predicted"/>
<accession>A0ABN2LDI0</accession>
<dbReference type="Proteomes" id="UP001499938">
    <property type="component" value="Unassembled WGS sequence"/>
</dbReference>
<protein>
    <submittedName>
        <fullName evidence="1">Uncharacterized protein</fullName>
    </submittedName>
</protein>
<sequence length="260" mass="29046">MLAATSWDELGRNWREYMPDGRQAWSVMDRLRYRGSQRRPTSSGGAEWETIVAMAFVPPPADALDLLDAGGGVLDVRSGDRWDLFFPGYFKSSWDREHSVSRLVLPARMSRHAPPPDTARRRPAGQDFLGDWYFNHDSFDVMRYEVESQSQRRFVYDGRPTLVVVRATYDADGEPEVDWPSLASGPLSDRLHGVRSLSLAEVVHRISTDLEQGGEDPQWGVGAVLSREGFERSQRTAAAEIGIAAAGGTLAVWLNHMLGL</sequence>
<dbReference type="EMBL" id="BAAAPO010000011">
    <property type="protein sequence ID" value="GAA1784484.1"/>
    <property type="molecule type" value="Genomic_DNA"/>
</dbReference>
<reference evidence="1 2" key="1">
    <citation type="journal article" date="2019" name="Int. J. Syst. Evol. Microbiol.">
        <title>The Global Catalogue of Microorganisms (GCM) 10K type strain sequencing project: providing services to taxonomists for standard genome sequencing and annotation.</title>
        <authorList>
            <consortium name="The Broad Institute Genomics Platform"/>
            <consortium name="The Broad Institute Genome Sequencing Center for Infectious Disease"/>
            <person name="Wu L."/>
            <person name="Ma J."/>
        </authorList>
    </citation>
    <scope>NUCLEOTIDE SEQUENCE [LARGE SCALE GENOMIC DNA]</scope>
    <source>
        <strain evidence="1 2">JCM 15592</strain>
    </source>
</reference>